<proteinExistence type="predicted"/>
<evidence type="ECO:0000313" key="10">
    <source>
        <dbReference type="Proteomes" id="UP000242381"/>
    </source>
</evidence>
<reference evidence="9 10" key="1">
    <citation type="journal article" date="2016" name="Proc. Natl. Acad. Sci. U.S.A.">
        <title>Lipid metabolic changes in an early divergent fungus govern the establishment of a mutualistic symbiosis with endobacteria.</title>
        <authorList>
            <person name="Lastovetsky O.A."/>
            <person name="Gaspar M.L."/>
            <person name="Mondo S.J."/>
            <person name="LaButti K.M."/>
            <person name="Sandor L."/>
            <person name="Grigoriev I.V."/>
            <person name="Henry S.A."/>
            <person name="Pawlowska T.E."/>
        </authorList>
    </citation>
    <scope>NUCLEOTIDE SEQUENCE [LARGE SCALE GENOMIC DNA]</scope>
    <source>
        <strain evidence="9 10">ATCC 11559</strain>
    </source>
</reference>
<evidence type="ECO:0000256" key="6">
    <source>
        <dbReference type="PIRSR" id="PIRSR630616-2"/>
    </source>
</evidence>
<keyword evidence="5 6" id="KW-0067">ATP-binding</keyword>
<dbReference type="InterPro" id="IPR017441">
    <property type="entry name" value="Protein_kinase_ATP_BS"/>
</dbReference>
<feature type="binding site" evidence="7">
    <location>
        <position position="83"/>
    </location>
    <ligand>
        <name>ATP</name>
        <dbReference type="ChEBI" id="CHEBI:30616"/>
    </ligand>
</feature>
<dbReference type="GO" id="GO:0004674">
    <property type="term" value="F:protein serine/threonine kinase activity"/>
    <property type="evidence" value="ECO:0007669"/>
    <property type="project" value="UniProtKB-KW"/>
</dbReference>
<dbReference type="InterPro" id="IPR000719">
    <property type="entry name" value="Prot_kinase_dom"/>
</dbReference>
<evidence type="ECO:0000256" key="7">
    <source>
        <dbReference type="PROSITE-ProRule" id="PRU10141"/>
    </source>
</evidence>
<feature type="domain" description="Protein kinase" evidence="8">
    <location>
        <begin position="50"/>
        <end position="105"/>
    </location>
</feature>
<organism evidence="9 10">
    <name type="scientific">Rhizopus microsporus</name>
    <dbReference type="NCBI Taxonomy" id="58291"/>
    <lineage>
        <taxon>Eukaryota</taxon>
        <taxon>Fungi</taxon>
        <taxon>Fungi incertae sedis</taxon>
        <taxon>Mucoromycota</taxon>
        <taxon>Mucoromycotina</taxon>
        <taxon>Mucoromycetes</taxon>
        <taxon>Mucorales</taxon>
        <taxon>Mucorineae</taxon>
        <taxon>Rhizopodaceae</taxon>
        <taxon>Rhizopus</taxon>
    </lineage>
</organism>
<dbReference type="EMBL" id="KV921487">
    <property type="protein sequence ID" value="ORE14168.1"/>
    <property type="molecule type" value="Genomic_DNA"/>
</dbReference>
<gene>
    <name evidence="9" type="ORF">BCV71DRAFT_187830</name>
</gene>
<dbReference type="OMA" id="GMNTCIT"/>
<name>A0A1X0RQJ2_RHIZD</name>
<dbReference type="Proteomes" id="UP000242381">
    <property type="component" value="Unassembled WGS sequence"/>
</dbReference>
<dbReference type="PANTHER" id="PTHR24350">
    <property type="entry name" value="SERINE/THREONINE-PROTEIN KINASE IAL-RELATED"/>
    <property type="match status" value="1"/>
</dbReference>
<evidence type="ECO:0000256" key="3">
    <source>
        <dbReference type="ARBA" id="ARBA00022741"/>
    </source>
</evidence>
<dbReference type="SUPFAM" id="SSF56112">
    <property type="entry name" value="Protein kinase-like (PK-like)"/>
    <property type="match status" value="1"/>
</dbReference>
<evidence type="ECO:0000256" key="4">
    <source>
        <dbReference type="ARBA" id="ARBA00022777"/>
    </source>
</evidence>
<dbReference type="PROSITE" id="PS50011">
    <property type="entry name" value="PROTEIN_KINASE_DOM"/>
    <property type="match status" value="1"/>
</dbReference>
<evidence type="ECO:0000256" key="1">
    <source>
        <dbReference type="ARBA" id="ARBA00022527"/>
    </source>
</evidence>
<sequence>MSVFNQLKNIFRNNEKSEEKVHKLETVSRIVQEDTIAKSRLPEYEGLEDYTLIKKLGEGAFSIVYKSLDKKSNQYVAIKIIRKSELNQVQVNTNVTGMNTCITFH</sequence>
<evidence type="ECO:0000313" key="9">
    <source>
        <dbReference type="EMBL" id="ORE14168.1"/>
    </source>
</evidence>
<feature type="binding site" evidence="6">
    <location>
        <position position="79"/>
    </location>
    <ligand>
        <name>ATP</name>
        <dbReference type="ChEBI" id="CHEBI:30616"/>
    </ligand>
</feature>
<evidence type="ECO:0000256" key="5">
    <source>
        <dbReference type="ARBA" id="ARBA00022840"/>
    </source>
</evidence>
<dbReference type="InterPro" id="IPR011009">
    <property type="entry name" value="Kinase-like_dom_sf"/>
</dbReference>
<dbReference type="InterPro" id="IPR030616">
    <property type="entry name" value="Aur-like"/>
</dbReference>
<evidence type="ECO:0000259" key="8">
    <source>
        <dbReference type="PROSITE" id="PS50011"/>
    </source>
</evidence>
<accession>A0A1X0RQJ2</accession>
<dbReference type="PROSITE" id="PS00107">
    <property type="entry name" value="PROTEIN_KINASE_ATP"/>
    <property type="match status" value="1"/>
</dbReference>
<protein>
    <recommendedName>
        <fullName evidence="8">Protein kinase domain-containing protein</fullName>
    </recommendedName>
</protein>
<keyword evidence="4" id="KW-0418">Kinase</keyword>
<keyword evidence="3 6" id="KW-0547">Nucleotide-binding</keyword>
<keyword evidence="2" id="KW-0808">Transferase</keyword>
<keyword evidence="1" id="KW-0723">Serine/threonine-protein kinase</keyword>
<dbReference type="GO" id="GO:0005524">
    <property type="term" value="F:ATP binding"/>
    <property type="evidence" value="ECO:0007669"/>
    <property type="project" value="UniProtKB-UniRule"/>
</dbReference>
<evidence type="ECO:0000256" key="2">
    <source>
        <dbReference type="ARBA" id="ARBA00022679"/>
    </source>
</evidence>
<dbReference type="AlphaFoldDB" id="A0A1X0RQJ2"/>
<dbReference type="VEuPathDB" id="FungiDB:BCV72DRAFT_234369"/>
<dbReference type="Gene3D" id="3.30.200.20">
    <property type="entry name" value="Phosphorylase Kinase, domain 1"/>
    <property type="match status" value="1"/>
</dbReference>